<dbReference type="GO" id="GO:0042918">
    <property type="term" value="P:alkanesulfonate transmembrane transport"/>
    <property type="evidence" value="ECO:0007669"/>
    <property type="project" value="TreeGrafter"/>
</dbReference>
<gene>
    <name evidence="6" type="ORF">OM076_01345</name>
</gene>
<dbReference type="AlphaFoldDB" id="A0A9X3MMI5"/>
<dbReference type="InterPro" id="IPR015168">
    <property type="entry name" value="SsuA/THI5"/>
</dbReference>
<keyword evidence="7" id="KW-1185">Reference proteome</keyword>
<evidence type="ECO:0000313" key="6">
    <source>
        <dbReference type="EMBL" id="MDA0158892.1"/>
    </source>
</evidence>
<accession>A0A9X3MMI5</accession>
<protein>
    <submittedName>
        <fullName evidence="6">ABC transporter substrate-binding protein</fullName>
    </submittedName>
</protein>
<evidence type="ECO:0000259" key="5">
    <source>
        <dbReference type="SMART" id="SM00062"/>
    </source>
</evidence>
<dbReference type="Gene3D" id="3.40.190.10">
    <property type="entry name" value="Periplasmic binding protein-like II"/>
    <property type="match status" value="2"/>
</dbReference>
<feature type="signal peptide" evidence="4">
    <location>
        <begin position="1"/>
        <end position="22"/>
    </location>
</feature>
<dbReference type="PROSITE" id="PS51257">
    <property type="entry name" value="PROKAR_LIPOPROTEIN"/>
    <property type="match status" value="1"/>
</dbReference>
<evidence type="ECO:0000256" key="1">
    <source>
        <dbReference type="ARBA" id="ARBA00004418"/>
    </source>
</evidence>
<dbReference type="RefSeq" id="WP_270037510.1">
    <property type="nucleotide sequence ID" value="NZ_JAPDOD010000001.1"/>
</dbReference>
<dbReference type="SUPFAM" id="SSF53850">
    <property type="entry name" value="Periplasmic binding protein-like II"/>
    <property type="match status" value="1"/>
</dbReference>
<organism evidence="6 7">
    <name type="scientific">Solirubrobacter ginsenosidimutans</name>
    <dbReference type="NCBI Taxonomy" id="490573"/>
    <lineage>
        <taxon>Bacteria</taxon>
        <taxon>Bacillati</taxon>
        <taxon>Actinomycetota</taxon>
        <taxon>Thermoleophilia</taxon>
        <taxon>Solirubrobacterales</taxon>
        <taxon>Solirubrobacteraceae</taxon>
        <taxon>Solirubrobacter</taxon>
    </lineage>
</organism>
<dbReference type="SMART" id="SM00062">
    <property type="entry name" value="PBPb"/>
    <property type="match status" value="1"/>
</dbReference>
<comment type="caution">
    <text evidence="6">The sequence shown here is derived from an EMBL/GenBank/DDBJ whole genome shotgun (WGS) entry which is preliminary data.</text>
</comment>
<dbReference type="InterPro" id="IPR001638">
    <property type="entry name" value="Solute-binding_3/MltF_N"/>
</dbReference>
<sequence length="341" mass="36079">MASTKHRWAVLATTIAASAAVAACGSSSDSSSGGGGSSGATATITVGIPTDDASYAPLYLAEDRDLFAKYHVKVKPVVFKGGADLAKAVAGGSVDVAVSALSEMLLAVQQHQAMKAFWGGYNQTTFAWFGQKGLTSVEAGKGKKWGVTKIGSSTDFLTRYLFKQHGINPTNGAKVIGVGSSAAQIAALKAKQVDATSASNLTAYQLEDQGFPVLAKQSDFAKEYPNHVAYAKESYLQQHRTDVQHLLQGMIAGFELAKSDPKAAADALVKHMHVSPQNAQRAYTDNVGGWYADGRLPGAADMNVFWQIGVLNGQWPKAMPESQWLDKSFIDSQAKWKGATA</sequence>
<dbReference type="Pfam" id="PF09084">
    <property type="entry name" value="NMT1"/>
    <property type="match status" value="1"/>
</dbReference>
<dbReference type="PANTHER" id="PTHR30024">
    <property type="entry name" value="ALIPHATIC SULFONATES-BINDING PROTEIN-RELATED"/>
    <property type="match status" value="1"/>
</dbReference>
<evidence type="ECO:0000256" key="3">
    <source>
        <dbReference type="ARBA" id="ARBA00022729"/>
    </source>
</evidence>
<dbReference type="Proteomes" id="UP001149140">
    <property type="component" value="Unassembled WGS sequence"/>
</dbReference>
<evidence type="ECO:0000256" key="4">
    <source>
        <dbReference type="SAM" id="SignalP"/>
    </source>
</evidence>
<evidence type="ECO:0000313" key="7">
    <source>
        <dbReference type="Proteomes" id="UP001149140"/>
    </source>
</evidence>
<feature type="domain" description="Solute-binding protein family 3/N-terminal" evidence="5">
    <location>
        <begin position="43"/>
        <end position="276"/>
    </location>
</feature>
<evidence type="ECO:0000256" key="2">
    <source>
        <dbReference type="ARBA" id="ARBA00010742"/>
    </source>
</evidence>
<proteinExistence type="inferred from homology"/>
<dbReference type="GO" id="GO:0042597">
    <property type="term" value="C:periplasmic space"/>
    <property type="evidence" value="ECO:0007669"/>
    <property type="project" value="UniProtKB-SubCell"/>
</dbReference>
<feature type="chain" id="PRO_5040915920" evidence="4">
    <location>
        <begin position="23"/>
        <end position="341"/>
    </location>
</feature>
<reference evidence="6" key="1">
    <citation type="submission" date="2022-10" db="EMBL/GenBank/DDBJ databases">
        <title>The WGS of Solirubrobacter ginsenosidimutans DSM 21036.</title>
        <authorList>
            <person name="Jiang Z."/>
        </authorList>
    </citation>
    <scope>NUCLEOTIDE SEQUENCE</scope>
    <source>
        <strain evidence="6">DSM 21036</strain>
    </source>
</reference>
<comment type="similarity">
    <text evidence="2">Belongs to the bacterial solute-binding protein SsuA/TauA family.</text>
</comment>
<dbReference type="PANTHER" id="PTHR30024:SF47">
    <property type="entry name" value="TAURINE-BINDING PERIPLASMIC PROTEIN"/>
    <property type="match status" value="1"/>
</dbReference>
<name>A0A9X3MMI5_9ACTN</name>
<keyword evidence="3 4" id="KW-0732">Signal</keyword>
<dbReference type="EMBL" id="JAPDOD010000001">
    <property type="protein sequence ID" value="MDA0158892.1"/>
    <property type="molecule type" value="Genomic_DNA"/>
</dbReference>
<comment type="subcellular location">
    <subcellularLocation>
        <location evidence="1">Periplasm</location>
    </subcellularLocation>
</comment>